<feature type="transmembrane region" description="Helical" evidence="14">
    <location>
        <begin position="155"/>
        <end position="173"/>
    </location>
</feature>
<evidence type="ECO:0000256" key="2">
    <source>
        <dbReference type="ARBA" id="ARBA00008586"/>
    </source>
</evidence>
<accession>A0A6P8JSD3</accession>
<keyword evidence="16" id="KW-1185">Reference proteome</keyword>
<dbReference type="PANTHER" id="PTHR11662:SF280">
    <property type="entry name" value="FI21844P1-RELATED"/>
    <property type="match status" value="1"/>
</dbReference>
<dbReference type="GO" id="GO:0016020">
    <property type="term" value="C:membrane"/>
    <property type="evidence" value="ECO:0007669"/>
    <property type="project" value="UniProtKB-SubCell"/>
</dbReference>
<dbReference type="InterPro" id="IPR050382">
    <property type="entry name" value="MFS_Na/Anion_cotransporter"/>
</dbReference>
<evidence type="ECO:0000313" key="16">
    <source>
        <dbReference type="Proteomes" id="UP000515162"/>
    </source>
</evidence>
<evidence type="ECO:0000256" key="7">
    <source>
        <dbReference type="ARBA" id="ARBA00023053"/>
    </source>
</evidence>
<feature type="transmembrane region" description="Helical" evidence="14">
    <location>
        <begin position="246"/>
        <end position="267"/>
    </location>
</feature>
<dbReference type="GO" id="GO:0006814">
    <property type="term" value="P:sodium ion transport"/>
    <property type="evidence" value="ECO:0007669"/>
    <property type="project" value="UniProtKB-KW"/>
</dbReference>
<dbReference type="InterPro" id="IPR027378">
    <property type="entry name" value="Nucleotide_channel_N"/>
</dbReference>
<evidence type="ECO:0000256" key="14">
    <source>
        <dbReference type="SAM" id="Phobius"/>
    </source>
</evidence>
<feature type="compositionally biased region" description="Basic and acidic residues" evidence="13">
    <location>
        <begin position="532"/>
        <end position="547"/>
    </location>
</feature>
<feature type="transmembrane region" description="Helical" evidence="14">
    <location>
        <begin position="351"/>
        <end position="369"/>
    </location>
</feature>
<dbReference type="CDD" id="cd17318">
    <property type="entry name" value="MFS_SLC17"/>
    <property type="match status" value="1"/>
</dbReference>
<dbReference type="FunFam" id="1.20.1250.20:FF:000144">
    <property type="entry name" value="Picot, isoform B"/>
    <property type="match status" value="1"/>
</dbReference>
<evidence type="ECO:0000256" key="1">
    <source>
        <dbReference type="ARBA" id="ARBA00004141"/>
    </source>
</evidence>
<dbReference type="PANTHER" id="PTHR11662">
    <property type="entry name" value="SOLUTE CARRIER FAMILY 17"/>
    <property type="match status" value="1"/>
</dbReference>
<dbReference type="RefSeq" id="XP_033155519.1">
    <property type="nucleotide sequence ID" value="XM_033299628.1"/>
</dbReference>
<dbReference type="Gene3D" id="1.20.120.540">
    <property type="entry name" value="Voltage-gated potassium channels"/>
    <property type="match status" value="1"/>
</dbReference>
<dbReference type="AlphaFoldDB" id="A0A6P8JSD3"/>
<dbReference type="FunFam" id="1.20.120.540:FF:000001">
    <property type="entry name" value="Blast:Putative inorganic phosphate cotransporter"/>
    <property type="match status" value="1"/>
</dbReference>
<reference evidence="17" key="1">
    <citation type="submission" date="2025-08" db="UniProtKB">
        <authorList>
            <consortium name="RefSeq"/>
        </authorList>
    </citation>
    <scope>IDENTIFICATION</scope>
    <source>
        <strain evidence="17">Mau12</strain>
        <tissue evidence="17">Whole Body</tissue>
    </source>
</reference>
<keyword evidence="3" id="KW-0813">Transport</keyword>
<evidence type="ECO:0000256" key="4">
    <source>
        <dbReference type="ARBA" id="ARBA00022692"/>
    </source>
</evidence>
<evidence type="ECO:0000256" key="12">
    <source>
        <dbReference type="ARBA" id="ARBA00068450"/>
    </source>
</evidence>
<feature type="transmembrane region" description="Helical" evidence="14">
    <location>
        <begin position="451"/>
        <end position="471"/>
    </location>
</feature>
<feature type="transmembrane region" description="Helical" evidence="14">
    <location>
        <begin position="415"/>
        <end position="439"/>
    </location>
</feature>
<dbReference type="Proteomes" id="UP000515162">
    <property type="component" value="Chromosome 2R"/>
</dbReference>
<feature type="transmembrane region" description="Helical" evidence="14">
    <location>
        <begin position="483"/>
        <end position="502"/>
    </location>
</feature>
<evidence type="ECO:0000256" key="8">
    <source>
        <dbReference type="ARBA" id="ARBA00023065"/>
    </source>
</evidence>
<dbReference type="GeneID" id="117137894"/>
<evidence type="ECO:0000256" key="9">
    <source>
        <dbReference type="ARBA" id="ARBA00023136"/>
    </source>
</evidence>
<feature type="domain" description="Major facilitator superfamily (MFS) profile" evidence="15">
    <location>
        <begin position="84"/>
        <end position="507"/>
    </location>
</feature>
<evidence type="ECO:0000256" key="10">
    <source>
        <dbReference type="ARBA" id="ARBA00023201"/>
    </source>
</evidence>
<comment type="subcellular location">
    <subcellularLocation>
        <location evidence="1">Membrane</location>
        <topology evidence="1">Multi-pass membrane protein</topology>
    </subcellularLocation>
</comment>
<sequence>MTSEKGARVIECLYYECLLIEVVGRHCQVRNAAGSIQLSLWVIARGDFFFRWTFLNIRIIKCVNRMRDSEKGPVIGMRHMQALLLFLAIVVNYTARLSVSVAIVAMTDAATTNLDFPEYNWNGAQQSYILSSFYWGYIVTQFPAGFLVRRFGAKAVLLVPTLATAVLSGLTPYCVAWGGWQAFCTIRIVEGLFQGLIFPCIHEHLAKWSPPEDRNRLGAFAYSGADCGSVLAMASSGLIANGSMGWPGIFYVSAGTCGLWCLLWVLLGANNAPSSRLIGSREREHIERSMKRQDGFHAQKIPIPWRAIWSSSPFYALLVVRSAQGWANSTMQLQTPSYMHGVLEMDIKSNALYSALPFLAMWGMSYVYLVFADVAMSRQWMSLTTLRKSINTVSYWGPAAALIGIGFLDKSQTTLAIALMTINAGLNAGSGIGSILTIIDMSPNHSGMLMAIVNGIGNIFPLLTPLLVGVIVTESDSRSQWQIVFAMTAVVFFIGNLVYLIWGTTDQQAWDAEDYLQAKDPESEPNAQQMDFKSRTDSEAKAEVKAE</sequence>
<organism evidence="16 17">
    <name type="scientific">Drosophila mauritiana</name>
    <name type="common">Fruit fly</name>
    <dbReference type="NCBI Taxonomy" id="7226"/>
    <lineage>
        <taxon>Eukaryota</taxon>
        <taxon>Metazoa</taxon>
        <taxon>Ecdysozoa</taxon>
        <taxon>Arthropoda</taxon>
        <taxon>Hexapoda</taxon>
        <taxon>Insecta</taxon>
        <taxon>Pterygota</taxon>
        <taxon>Neoptera</taxon>
        <taxon>Endopterygota</taxon>
        <taxon>Diptera</taxon>
        <taxon>Brachycera</taxon>
        <taxon>Muscomorpha</taxon>
        <taxon>Ephydroidea</taxon>
        <taxon>Drosophilidae</taxon>
        <taxon>Drosophila</taxon>
        <taxon>Sophophora</taxon>
    </lineage>
</organism>
<dbReference type="PROSITE" id="PS50850">
    <property type="entry name" value="MFS"/>
    <property type="match status" value="1"/>
</dbReference>
<dbReference type="Pfam" id="PF07690">
    <property type="entry name" value="MFS_1"/>
    <property type="match status" value="1"/>
</dbReference>
<evidence type="ECO:0000256" key="6">
    <source>
        <dbReference type="ARBA" id="ARBA00022989"/>
    </source>
</evidence>
<keyword evidence="10" id="KW-0739">Sodium transport</keyword>
<feature type="transmembrane region" description="Helical" evidence="14">
    <location>
        <begin position="127"/>
        <end position="148"/>
    </location>
</feature>
<dbReference type="GO" id="GO:0015293">
    <property type="term" value="F:symporter activity"/>
    <property type="evidence" value="ECO:0007669"/>
    <property type="project" value="UniProtKB-KW"/>
</dbReference>
<protein>
    <recommendedName>
        <fullName evidence="12">Putative inorganic phosphate cotransporter</fullName>
    </recommendedName>
</protein>
<dbReference type="InterPro" id="IPR036259">
    <property type="entry name" value="MFS_trans_sf"/>
</dbReference>
<feature type="region of interest" description="Disordered" evidence="13">
    <location>
        <begin position="518"/>
        <end position="547"/>
    </location>
</feature>
<feature type="transmembrane region" description="Helical" evidence="14">
    <location>
        <begin position="389"/>
        <end position="408"/>
    </location>
</feature>
<dbReference type="FunFam" id="1.20.1250.20:FF:000003">
    <property type="entry name" value="Solute carrier family 17 member 3"/>
    <property type="match status" value="1"/>
</dbReference>
<evidence type="ECO:0000256" key="13">
    <source>
        <dbReference type="SAM" id="MobiDB-lite"/>
    </source>
</evidence>
<dbReference type="GO" id="GO:0006820">
    <property type="term" value="P:monoatomic anion transport"/>
    <property type="evidence" value="ECO:0007669"/>
    <property type="project" value="TreeGrafter"/>
</dbReference>
<evidence type="ECO:0000256" key="3">
    <source>
        <dbReference type="ARBA" id="ARBA00022448"/>
    </source>
</evidence>
<dbReference type="Gene3D" id="1.20.1250.20">
    <property type="entry name" value="MFS general substrate transporter like domains"/>
    <property type="match status" value="1"/>
</dbReference>
<keyword evidence="5" id="KW-0769">Symport</keyword>
<keyword evidence="4 14" id="KW-0812">Transmembrane</keyword>
<keyword evidence="7" id="KW-0915">Sodium</keyword>
<feature type="transmembrane region" description="Helical" evidence="14">
    <location>
        <begin position="83"/>
        <end position="107"/>
    </location>
</feature>
<dbReference type="InterPro" id="IPR020846">
    <property type="entry name" value="MFS_dom"/>
</dbReference>
<gene>
    <name evidence="17" type="primary">LOC117137894</name>
</gene>
<proteinExistence type="inferred from homology"/>
<evidence type="ECO:0000259" key="15">
    <source>
        <dbReference type="PROSITE" id="PS50850"/>
    </source>
</evidence>
<keyword evidence="8" id="KW-0406">Ion transport</keyword>
<dbReference type="SUPFAM" id="SSF103473">
    <property type="entry name" value="MFS general substrate transporter"/>
    <property type="match status" value="1"/>
</dbReference>
<comment type="similarity">
    <text evidence="2">Belongs to the major facilitator superfamily. Sodium/anion cotransporter family.</text>
</comment>
<name>A0A6P8JSD3_DROMA</name>
<comment type="function">
    <text evidence="11">May be an inorganic phosphate cotransporter.</text>
</comment>
<keyword evidence="6 14" id="KW-1133">Transmembrane helix</keyword>
<keyword evidence="9 14" id="KW-0472">Membrane</keyword>
<dbReference type="InterPro" id="IPR011701">
    <property type="entry name" value="MFS"/>
</dbReference>
<evidence type="ECO:0000256" key="5">
    <source>
        <dbReference type="ARBA" id="ARBA00022847"/>
    </source>
</evidence>
<evidence type="ECO:0000256" key="11">
    <source>
        <dbReference type="ARBA" id="ARBA00054632"/>
    </source>
</evidence>
<evidence type="ECO:0000313" key="17">
    <source>
        <dbReference type="RefSeq" id="XP_033155519.1"/>
    </source>
</evidence>